<keyword evidence="7 12" id="KW-0223">Dioxygenase</keyword>
<dbReference type="SUPFAM" id="SSF51182">
    <property type="entry name" value="RmlC-like cupins"/>
    <property type="match status" value="1"/>
</dbReference>
<accession>C1C1N0</accession>
<feature type="cross-link" description="3'-(S-cysteinyl)-tyrosine (Cys-Tyr)" evidence="10">
    <location>
        <begin position="95"/>
        <end position="164"/>
    </location>
</feature>
<feature type="binding site" evidence="11">
    <location>
        <position position="88"/>
    </location>
    <ligand>
        <name>Fe cation</name>
        <dbReference type="ChEBI" id="CHEBI:24875"/>
        <note>catalytic</note>
    </ligand>
</feature>
<dbReference type="GO" id="GO:0042412">
    <property type="term" value="P:taurine biosynthetic process"/>
    <property type="evidence" value="ECO:0007669"/>
    <property type="project" value="UniProtKB-UniRule"/>
</dbReference>
<sequence>MSLITGGKGGDITWDELIEGLLQKFESDSVNIEEVQEFMASYKSCSTDWKKFAKFDKYKYTRNLVHEGNGKFNLMILCWPEGQSSSIHDHSNSHCFLKVLDGSLSEILYESPENLSHGPEKIDIIETKRQDCKTNDVTYINDDIGLHRMANPSHSDYAVTLHIYSPPFQSCSVFDERTGHRITSPMTFWSKFGERNSSKKHKINHPTSVKKEKIV</sequence>
<dbReference type="GO" id="GO:0008198">
    <property type="term" value="F:ferrous iron binding"/>
    <property type="evidence" value="ECO:0007669"/>
    <property type="project" value="UniProtKB-ARBA"/>
</dbReference>
<comment type="pathway">
    <text evidence="2 12">Organosulfur biosynthesis; taurine biosynthesis; hypotaurine from L-cysteine: step 1/2.</text>
</comment>
<comment type="similarity">
    <text evidence="3 12">Belongs to the cysteine dioxygenase family.</text>
</comment>
<dbReference type="EC" id="1.13.11.20" evidence="4 12"/>
<dbReference type="EMBL" id="BT080759">
    <property type="protein sequence ID" value="ACO15183.1"/>
    <property type="molecule type" value="mRNA"/>
</dbReference>
<evidence type="ECO:0000256" key="2">
    <source>
        <dbReference type="ARBA" id="ARBA00004759"/>
    </source>
</evidence>
<dbReference type="Pfam" id="PF05995">
    <property type="entry name" value="CDO_I"/>
    <property type="match status" value="1"/>
</dbReference>
<name>C1C1N0_CALCM</name>
<protein>
    <recommendedName>
        <fullName evidence="4 12">Cysteine dioxygenase</fullName>
        <ecNumber evidence="4 12">1.13.11.20</ecNumber>
    </recommendedName>
</protein>
<dbReference type="InterPro" id="IPR011051">
    <property type="entry name" value="RmlC_Cupin_sf"/>
</dbReference>
<evidence type="ECO:0000256" key="5">
    <source>
        <dbReference type="ARBA" id="ARBA00022723"/>
    </source>
</evidence>
<dbReference type="AlphaFoldDB" id="C1C1N0"/>
<dbReference type="Gene3D" id="2.60.120.10">
    <property type="entry name" value="Jelly Rolls"/>
    <property type="match status" value="1"/>
</dbReference>
<evidence type="ECO:0000313" key="13">
    <source>
        <dbReference type="EMBL" id="ACO15183.1"/>
    </source>
</evidence>
<feature type="binding site" evidence="11">
    <location>
        <position position="90"/>
    </location>
    <ligand>
        <name>Fe cation</name>
        <dbReference type="ChEBI" id="CHEBI:24875"/>
        <note>catalytic</note>
    </ligand>
</feature>
<dbReference type="InterPro" id="IPR014710">
    <property type="entry name" value="RmlC-like_jellyroll"/>
</dbReference>
<comment type="catalytic activity">
    <reaction evidence="1 12">
        <text>L-cysteine + O2 = 3-sulfino-L-alanine + H(+)</text>
        <dbReference type="Rhea" id="RHEA:20441"/>
        <dbReference type="ChEBI" id="CHEBI:15378"/>
        <dbReference type="ChEBI" id="CHEBI:15379"/>
        <dbReference type="ChEBI" id="CHEBI:35235"/>
        <dbReference type="ChEBI" id="CHEBI:61085"/>
        <dbReference type="EC" id="1.13.11.20"/>
    </reaction>
</comment>
<evidence type="ECO:0000256" key="8">
    <source>
        <dbReference type="ARBA" id="ARBA00023002"/>
    </source>
</evidence>
<reference evidence="13" key="1">
    <citation type="submission" date="2009-03" db="EMBL/GenBank/DDBJ databases">
        <title>Caligus clemensi ESTs and full-length cDNAs.</title>
        <authorList>
            <person name="Yasuike M."/>
            <person name="von Schalburg K."/>
            <person name="Cooper G."/>
            <person name="Leong J."/>
            <person name="Jones S.R.M."/>
            <person name="Koop B.F."/>
        </authorList>
    </citation>
    <scope>NUCLEOTIDE SEQUENCE</scope>
    <source>
        <tissue evidence="13">Whole</tissue>
    </source>
</reference>
<dbReference type="GO" id="GO:0017172">
    <property type="term" value="F:cysteine dioxygenase activity"/>
    <property type="evidence" value="ECO:0007669"/>
    <property type="project" value="UniProtKB-UniRule"/>
</dbReference>
<keyword evidence="6 10" id="KW-0883">Thioether bond</keyword>
<dbReference type="PANTHER" id="PTHR12918:SF1">
    <property type="entry name" value="CYSTEINE DIOXYGENASE TYPE 1"/>
    <property type="match status" value="1"/>
</dbReference>
<feature type="binding site" evidence="11">
    <location>
        <position position="147"/>
    </location>
    <ligand>
        <name>Fe cation</name>
        <dbReference type="ChEBI" id="CHEBI:24875"/>
        <note>catalytic</note>
    </ligand>
</feature>
<dbReference type="FunFam" id="2.60.120.10:FF:000045">
    <property type="entry name" value="Cysteine dioxygenase 1"/>
    <property type="match status" value="1"/>
</dbReference>
<evidence type="ECO:0000256" key="12">
    <source>
        <dbReference type="RuleBase" id="RU366010"/>
    </source>
</evidence>
<organism evidence="13">
    <name type="scientific">Caligus clemensi</name>
    <name type="common">Sea louse</name>
    <dbReference type="NCBI Taxonomy" id="344056"/>
    <lineage>
        <taxon>Eukaryota</taxon>
        <taxon>Metazoa</taxon>
        <taxon>Ecdysozoa</taxon>
        <taxon>Arthropoda</taxon>
        <taxon>Crustacea</taxon>
        <taxon>Multicrustacea</taxon>
        <taxon>Hexanauplia</taxon>
        <taxon>Copepoda</taxon>
        <taxon>Siphonostomatoida</taxon>
        <taxon>Caligidae</taxon>
        <taxon>Caligus</taxon>
    </lineage>
</organism>
<evidence type="ECO:0000256" key="4">
    <source>
        <dbReference type="ARBA" id="ARBA00013133"/>
    </source>
</evidence>
<comment type="cofactor">
    <cofactor evidence="12">
        <name>Fe cation</name>
        <dbReference type="ChEBI" id="CHEBI:24875"/>
    </cofactor>
    <text evidence="12">Binds 1 Fe cation per subunit.</text>
</comment>
<keyword evidence="8 12" id="KW-0560">Oxidoreductase</keyword>
<evidence type="ECO:0000256" key="9">
    <source>
        <dbReference type="ARBA" id="ARBA00023004"/>
    </source>
</evidence>
<gene>
    <name evidence="13" type="primary">CDO1</name>
</gene>
<evidence type="ECO:0000256" key="10">
    <source>
        <dbReference type="PIRSR" id="PIRSR610300-50"/>
    </source>
</evidence>
<evidence type="ECO:0000256" key="1">
    <source>
        <dbReference type="ARBA" id="ARBA00000629"/>
    </source>
</evidence>
<evidence type="ECO:0000256" key="11">
    <source>
        <dbReference type="PIRSR" id="PIRSR610300-51"/>
    </source>
</evidence>
<keyword evidence="9 11" id="KW-0408">Iron</keyword>
<keyword evidence="5 11" id="KW-0479">Metal-binding</keyword>
<dbReference type="UniPathway" id="UPA00012">
    <property type="reaction ID" value="UER00537"/>
</dbReference>
<dbReference type="PANTHER" id="PTHR12918">
    <property type="entry name" value="CYSTEINE DIOXYGENASE"/>
    <property type="match status" value="1"/>
</dbReference>
<evidence type="ECO:0000256" key="3">
    <source>
        <dbReference type="ARBA" id="ARBA00006622"/>
    </source>
</evidence>
<dbReference type="CDD" id="cd10548">
    <property type="entry name" value="cupin_CDO"/>
    <property type="match status" value="1"/>
</dbReference>
<dbReference type="GO" id="GO:0019448">
    <property type="term" value="P:L-cysteine catabolic process"/>
    <property type="evidence" value="ECO:0007669"/>
    <property type="project" value="TreeGrafter"/>
</dbReference>
<proteinExistence type="evidence at transcript level"/>
<evidence type="ECO:0000256" key="7">
    <source>
        <dbReference type="ARBA" id="ARBA00022964"/>
    </source>
</evidence>
<dbReference type="InterPro" id="IPR010300">
    <property type="entry name" value="CDO_1"/>
</dbReference>
<evidence type="ECO:0000256" key="6">
    <source>
        <dbReference type="ARBA" id="ARBA00022784"/>
    </source>
</evidence>